<feature type="compositionally biased region" description="Basic and acidic residues" evidence="1">
    <location>
        <begin position="16"/>
        <end position="32"/>
    </location>
</feature>
<dbReference type="Proteomes" id="UP000008783">
    <property type="component" value="Unassembled WGS sequence"/>
</dbReference>
<reference evidence="3" key="1">
    <citation type="journal article" date="2011" name="Proc. Natl. Acad. Sci. U.S.A.">
        <title>Obligate biotrophy features unraveled by the genomic analysis of rust fungi.</title>
        <authorList>
            <person name="Duplessis S."/>
            <person name="Cuomo C.A."/>
            <person name="Lin Y.-C."/>
            <person name="Aerts A."/>
            <person name="Tisserant E."/>
            <person name="Veneault-Fourrey C."/>
            <person name="Joly D.L."/>
            <person name="Hacquard S."/>
            <person name="Amselem J."/>
            <person name="Cantarel B.L."/>
            <person name="Chiu R."/>
            <person name="Coutinho P.M."/>
            <person name="Feau N."/>
            <person name="Field M."/>
            <person name="Frey P."/>
            <person name="Gelhaye E."/>
            <person name="Goldberg J."/>
            <person name="Grabherr M.G."/>
            <person name="Kodira C.D."/>
            <person name="Kohler A."/>
            <person name="Kuees U."/>
            <person name="Lindquist E.A."/>
            <person name="Lucas S.M."/>
            <person name="Mago R."/>
            <person name="Mauceli E."/>
            <person name="Morin E."/>
            <person name="Murat C."/>
            <person name="Pangilinan J.L."/>
            <person name="Park R."/>
            <person name="Pearson M."/>
            <person name="Quesneville H."/>
            <person name="Rouhier N."/>
            <person name="Sakthikumar S."/>
            <person name="Salamov A.A."/>
            <person name="Schmutz J."/>
            <person name="Selles B."/>
            <person name="Shapiro H."/>
            <person name="Tanguay P."/>
            <person name="Tuskan G.A."/>
            <person name="Henrissat B."/>
            <person name="Van de Peer Y."/>
            <person name="Rouze P."/>
            <person name="Ellis J.G."/>
            <person name="Dodds P.N."/>
            <person name="Schein J.E."/>
            <person name="Zhong S."/>
            <person name="Hamelin R.C."/>
            <person name="Grigoriev I.V."/>
            <person name="Szabo L.J."/>
            <person name="Martin F."/>
        </authorList>
    </citation>
    <scope>NUCLEOTIDE SEQUENCE [LARGE SCALE GENOMIC DNA]</scope>
    <source>
        <strain evidence="3">CRL 75-36-700-3 / race SCCL</strain>
    </source>
</reference>
<protein>
    <submittedName>
        <fullName evidence="2">Uncharacterized protein</fullName>
    </submittedName>
</protein>
<organism evidence="2 3">
    <name type="scientific">Puccinia graminis f. sp. tritici (strain CRL 75-36-700-3 / race SCCL)</name>
    <name type="common">Black stem rust fungus</name>
    <dbReference type="NCBI Taxonomy" id="418459"/>
    <lineage>
        <taxon>Eukaryota</taxon>
        <taxon>Fungi</taxon>
        <taxon>Dikarya</taxon>
        <taxon>Basidiomycota</taxon>
        <taxon>Pucciniomycotina</taxon>
        <taxon>Pucciniomycetes</taxon>
        <taxon>Pucciniales</taxon>
        <taxon>Pucciniaceae</taxon>
        <taxon>Puccinia</taxon>
    </lineage>
</organism>
<evidence type="ECO:0000313" key="2">
    <source>
        <dbReference type="EMBL" id="EHS64038.1"/>
    </source>
</evidence>
<sequence>MGSGEAGSPEEPESEEERRRREEAEDMRRAVEAAEPSLVGDGEAWICAPPDYDQSLKGPPAYLF</sequence>
<dbReference type="AlphaFoldDB" id="H6QT84"/>
<proteinExistence type="predicted"/>
<dbReference type="GeneID" id="13541650"/>
<evidence type="ECO:0000313" key="3">
    <source>
        <dbReference type="Proteomes" id="UP000008783"/>
    </source>
</evidence>
<dbReference type="KEGG" id="pgr:PGTG_22002"/>
<dbReference type="HOGENOM" id="CLU_2868670_0_0_1"/>
<evidence type="ECO:0000256" key="1">
    <source>
        <dbReference type="SAM" id="MobiDB-lite"/>
    </source>
</evidence>
<dbReference type="InParanoid" id="H6QT84"/>
<dbReference type="EMBL" id="DS178308">
    <property type="protein sequence ID" value="EHS64038.1"/>
    <property type="molecule type" value="Genomic_DNA"/>
</dbReference>
<dbReference type="VEuPathDB" id="FungiDB:PGTG_22002"/>
<dbReference type="RefSeq" id="XP_003889287.1">
    <property type="nucleotide sequence ID" value="XM_003889238.1"/>
</dbReference>
<keyword evidence="3" id="KW-1185">Reference proteome</keyword>
<gene>
    <name evidence="2" type="ORF">PGTG_22002</name>
</gene>
<accession>H6QT84</accession>
<feature type="region of interest" description="Disordered" evidence="1">
    <location>
        <begin position="1"/>
        <end position="36"/>
    </location>
</feature>
<name>H6QT84_PUCGT</name>